<dbReference type="GO" id="GO:0016491">
    <property type="term" value="F:oxidoreductase activity"/>
    <property type="evidence" value="ECO:0007669"/>
    <property type="project" value="UniProtKB-KW"/>
</dbReference>
<dbReference type="GO" id="GO:0046872">
    <property type="term" value="F:metal ion binding"/>
    <property type="evidence" value="ECO:0007669"/>
    <property type="project" value="UniProtKB-KW"/>
</dbReference>
<evidence type="ECO:0000256" key="4">
    <source>
        <dbReference type="ARBA" id="ARBA00023014"/>
    </source>
</evidence>
<evidence type="ECO:0000313" key="7">
    <source>
        <dbReference type="EMBL" id="ABK18688.1"/>
    </source>
</evidence>
<evidence type="ECO:0000256" key="3">
    <source>
        <dbReference type="ARBA" id="ARBA00023004"/>
    </source>
</evidence>
<reference evidence="6 8" key="1">
    <citation type="submission" date="2006-10" db="EMBL/GenBank/DDBJ databases">
        <title>Complete sequence of Syntrophobacter fumaroxidans MPOB.</title>
        <authorList>
            <consortium name="US DOE Joint Genome Institute"/>
            <person name="Copeland A."/>
            <person name="Lucas S."/>
            <person name="Lapidus A."/>
            <person name="Barry K."/>
            <person name="Detter J.C."/>
            <person name="Glavina del Rio T."/>
            <person name="Hammon N."/>
            <person name="Israni S."/>
            <person name="Pitluck S."/>
            <person name="Goltsman E.G."/>
            <person name="Martinez M."/>
            <person name="Schmutz J."/>
            <person name="Larimer F."/>
            <person name="Land M."/>
            <person name="Hauser L."/>
            <person name="Kyrpides N."/>
            <person name="Kim E."/>
            <person name="Boone D.R."/>
            <person name="Brockman F."/>
            <person name="Culley D."/>
            <person name="Ferry J."/>
            <person name="Gunsalus R."/>
            <person name="McInerney M.J."/>
            <person name="Morrison M."/>
            <person name="Plugge C."/>
            <person name="Rohlin L."/>
            <person name="Scholten J."/>
            <person name="Sieber J."/>
            <person name="Stams A.J.M."/>
            <person name="Worm P."/>
            <person name="Henstra A.M."/>
            <person name="Richardson P."/>
        </authorList>
    </citation>
    <scope>NUCLEOTIDE SEQUENCE [LARGE SCALE GENOMIC DNA]</scope>
    <source>
        <strain evidence="8">DSM 10017 / MPOB</strain>
        <strain evidence="6">MPOB</strain>
    </source>
</reference>
<dbReference type="EMBL" id="CP000478">
    <property type="protein sequence ID" value="ABK18646.1"/>
    <property type="molecule type" value="Genomic_DNA"/>
</dbReference>
<dbReference type="STRING" id="335543.Sfum_2972"/>
<dbReference type="OrthoDB" id="9785566at2"/>
<dbReference type="GO" id="GO:0051536">
    <property type="term" value="F:iron-sulfur cluster binding"/>
    <property type="evidence" value="ECO:0007669"/>
    <property type="project" value="UniProtKB-KW"/>
</dbReference>
<evidence type="ECO:0000313" key="6">
    <source>
        <dbReference type="EMBL" id="ABK18646.1"/>
    </source>
</evidence>
<accession>A0LMJ4</accession>
<name>A0LMJ4_SYNFM</name>
<dbReference type="InParanoid" id="A0LMJ4"/>
<protein>
    <submittedName>
        <fullName evidence="6">Methyl-viologen-reducing hydrogenase, delta subunit</fullName>
    </submittedName>
</protein>
<feature type="domain" description="F420-non-reducing hydrogenase iron-sulfur subunit D" evidence="5">
    <location>
        <begin position="9"/>
        <end position="131"/>
    </location>
</feature>
<dbReference type="Proteomes" id="UP000001784">
    <property type="component" value="Chromosome"/>
</dbReference>
<dbReference type="AlphaFoldDB" id="A0LMJ4"/>
<dbReference type="HOGENOM" id="CLU_095272_0_0_7"/>
<sequence length="252" mass="28018">MTDSFEPKILAFLCNWCSYAGADLAGVSRFQYPPTIRVVRTMCSGRVDPVFIVEGLRSGFDAVAVFGCHIGDCHYLDGNLFTEQRMAMIRELFELSGIGAERAQLRWVSAAEGQQFAQFVKELSDLTRTLGPFDAKRQALVLSALEGALAAPRLRWLLGMERPLTEGKNVYGEALDLGEYRQVKATAVREEYRKALILECLREGPLSVRQIAARSGLGVYEISLLLSEVERAGLVDLHHYEGTTPQFVRLGL</sequence>
<evidence type="ECO:0000256" key="2">
    <source>
        <dbReference type="ARBA" id="ARBA00023002"/>
    </source>
</evidence>
<dbReference type="InterPro" id="IPR036388">
    <property type="entry name" value="WH-like_DNA-bd_sf"/>
</dbReference>
<dbReference type="Pfam" id="PF02662">
    <property type="entry name" value="FlpD"/>
    <property type="match status" value="1"/>
</dbReference>
<keyword evidence="8" id="KW-1185">Reference proteome</keyword>
<keyword evidence="1" id="KW-0479">Metal-binding</keyword>
<dbReference type="KEGG" id="sfu:Sfum_3014"/>
<dbReference type="eggNOG" id="COG1908">
    <property type="taxonomic scope" value="Bacteria"/>
</dbReference>
<dbReference type="InterPro" id="IPR036390">
    <property type="entry name" value="WH_DNA-bd_sf"/>
</dbReference>
<keyword evidence="3" id="KW-0408">Iron</keyword>
<organism evidence="6 8">
    <name type="scientific">Syntrophobacter fumaroxidans (strain DSM 10017 / MPOB)</name>
    <dbReference type="NCBI Taxonomy" id="335543"/>
    <lineage>
        <taxon>Bacteria</taxon>
        <taxon>Pseudomonadati</taxon>
        <taxon>Thermodesulfobacteriota</taxon>
        <taxon>Syntrophobacteria</taxon>
        <taxon>Syntrophobacterales</taxon>
        <taxon>Syntrophobacteraceae</taxon>
        <taxon>Syntrophobacter</taxon>
    </lineage>
</organism>
<dbReference type="Gene3D" id="1.10.10.10">
    <property type="entry name" value="Winged helix-like DNA-binding domain superfamily/Winged helix DNA-binding domain"/>
    <property type="match status" value="1"/>
</dbReference>
<proteinExistence type="predicted"/>
<dbReference type="KEGG" id="sfu:Sfum_2972"/>
<dbReference type="EMBL" id="CP000478">
    <property type="protein sequence ID" value="ABK18688.1"/>
    <property type="molecule type" value="Genomic_DNA"/>
</dbReference>
<evidence type="ECO:0000313" key="8">
    <source>
        <dbReference type="Proteomes" id="UP000001784"/>
    </source>
</evidence>
<evidence type="ECO:0000259" key="5">
    <source>
        <dbReference type="Pfam" id="PF02662"/>
    </source>
</evidence>
<keyword evidence="4" id="KW-0411">Iron-sulfur</keyword>
<dbReference type="InterPro" id="IPR003813">
    <property type="entry name" value="MvhD/FlpD"/>
</dbReference>
<dbReference type="SUPFAM" id="SSF46785">
    <property type="entry name" value="Winged helix' DNA-binding domain"/>
    <property type="match status" value="1"/>
</dbReference>
<dbReference type="eggNOG" id="COG0640">
    <property type="taxonomic scope" value="Bacteria"/>
</dbReference>
<gene>
    <name evidence="6" type="ordered locus">Sfum_2972</name>
    <name evidence="7" type="ordered locus">Sfum_3014</name>
</gene>
<keyword evidence="2" id="KW-0560">Oxidoreductase</keyword>
<evidence type="ECO:0000256" key="1">
    <source>
        <dbReference type="ARBA" id="ARBA00022723"/>
    </source>
</evidence>